<dbReference type="InterPro" id="IPR013216">
    <property type="entry name" value="Methyltransf_11"/>
</dbReference>
<dbReference type="AlphaFoldDB" id="A0A7G6U2T4"/>
<dbReference type="PANTHER" id="PTHR43464">
    <property type="entry name" value="METHYLTRANSFERASE"/>
    <property type="match status" value="1"/>
</dbReference>
<dbReference type="RefSeq" id="WP_184512093.1">
    <property type="nucleotide sequence ID" value="NZ_CP050292.1"/>
</dbReference>
<name>A0A7G6U2T4_9BRAD</name>
<dbReference type="CDD" id="cd02440">
    <property type="entry name" value="AdoMet_MTases"/>
    <property type="match status" value="1"/>
</dbReference>
<dbReference type="SMART" id="SM00028">
    <property type="entry name" value="TPR"/>
    <property type="match status" value="5"/>
</dbReference>
<dbReference type="GO" id="GO:0010420">
    <property type="term" value="F:polyprenyldihydroxybenzoate methyltransferase activity"/>
    <property type="evidence" value="ECO:0007669"/>
    <property type="project" value="TreeGrafter"/>
</dbReference>
<feature type="domain" description="Methyltransferase type 11" evidence="1">
    <location>
        <begin position="346"/>
        <end position="437"/>
    </location>
</feature>
<dbReference type="InterPro" id="IPR011990">
    <property type="entry name" value="TPR-like_helical_dom_sf"/>
</dbReference>
<dbReference type="SUPFAM" id="SSF53335">
    <property type="entry name" value="S-adenosyl-L-methionine-dependent methyltransferases"/>
    <property type="match status" value="1"/>
</dbReference>
<dbReference type="InterPro" id="IPR019734">
    <property type="entry name" value="TPR_rpt"/>
</dbReference>
<reference evidence="3" key="1">
    <citation type="journal article" date="2020" name="Mol. Plant Microbe">
        <title>Rhizobial microsymbionts of the narrowly endemic Oxytropis species growing in Kamchatka are characterized by significant genetic diversity and possess a set of genes that are associated with T3SS and T6SS secretion systems and can affect the development of symbiosis.</title>
        <authorList>
            <person name="Safronova V."/>
            <person name="Guro P."/>
            <person name="Sazanova A."/>
            <person name="Kuznetsova I."/>
            <person name="Belimov A."/>
            <person name="Yakubov V."/>
            <person name="Chirak E."/>
            <person name="Afonin A."/>
            <person name="Gogolev Y."/>
            <person name="Andronov E."/>
            <person name="Tikhonovich I."/>
        </authorList>
    </citation>
    <scope>NUCLEOTIDE SEQUENCE [LARGE SCALE GENOMIC DNA]</scope>
    <source>
        <strain evidence="3">581</strain>
    </source>
</reference>
<evidence type="ECO:0000313" key="3">
    <source>
        <dbReference type="Proteomes" id="UP000515291"/>
    </source>
</evidence>
<accession>A0A7G6U2T4</accession>
<evidence type="ECO:0000259" key="1">
    <source>
        <dbReference type="Pfam" id="PF08241"/>
    </source>
</evidence>
<dbReference type="GO" id="GO:0032259">
    <property type="term" value="P:methylation"/>
    <property type="evidence" value="ECO:0007669"/>
    <property type="project" value="UniProtKB-KW"/>
</dbReference>
<sequence length="516" mass="55920">MDSTTLALPDAQHAADQIDRWMKEHAVFALLMEQSDNACSVLRQFATINRNHGQHDVAIDALLAALALMPTDVTAWRELATDYQLSGRDELAEASALRALAIDPDHATTWLQYASLAYRLQRINDAEAAYLRALSGDASLGDAHLGLGVLYLGSHRPEQAIVHLQRALSWGGIDAVTHLCLGQAFYMAGRFGESADALTIANGFVPLEGVTLRLYARARTFASMLDGDIQGAITRYPALAGQETEPLDEVLRTAFALFSAYGMHEAAATVGRLRLEGQPDDPVQRYLMDAVGGQTHDRAPAAYVEAHFDEFAEGFDNKLVDILGYKVPQQLADMVASCRPTLATILDLGCGTGLAAEPLGRFGARLTGIDLSEKMLAIATRRNAYHDLIKADVVSYLADSPRSFDLVFAADLLIYLGRLEELIGLIARVLPAGGLFAASIEGAGHGDFTLLSSGRFAHSETYFETCAAKDFEIACKENSELRLEAGRPALGTLYVLRRRARPSTENGQLTTATNHQ</sequence>
<dbReference type="Gene3D" id="3.40.50.150">
    <property type="entry name" value="Vaccinia Virus protein VP39"/>
    <property type="match status" value="1"/>
</dbReference>
<proteinExistence type="predicted"/>
<dbReference type="KEGG" id="trb:HB776_20460"/>
<gene>
    <name evidence="2" type="ORF">HB776_20460</name>
</gene>
<dbReference type="EMBL" id="CP050292">
    <property type="protein sequence ID" value="QND73316.1"/>
    <property type="molecule type" value="Genomic_DNA"/>
</dbReference>
<dbReference type="SUPFAM" id="SSF48452">
    <property type="entry name" value="TPR-like"/>
    <property type="match status" value="1"/>
</dbReference>
<dbReference type="InterPro" id="IPR029063">
    <property type="entry name" value="SAM-dependent_MTases_sf"/>
</dbReference>
<dbReference type="PANTHER" id="PTHR43464:SF23">
    <property type="entry name" value="JUVENILE HORMONE ACID O-METHYLTRANSFERASE"/>
    <property type="match status" value="1"/>
</dbReference>
<keyword evidence="2" id="KW-0808">Transferase</keyword>
<organism evidence="2 3">
    <name type="scientific">Tardiphaga robiniae</name>
    <dbReference type="NCBI Taxonomy" id="943830"/>
    <lineage>
        <taxon>Bacteria</taxon>
        <taxon>Pseudomonadati</taxon>
        <taxon>Pseudomonadota</taxon>
        <taxon>Alphaproteobacteria</taxon>
        <taxon>Hyphomicrobiales</taxon>
        <taxon>Nitrobacteraceae</taxon>
        <taxon>Tardiphaga</taxon>
    </lineage>
</organism>
<dbReference type="Gene3D" id="1.25.40.10">
    <property type="entry name" value="Tetratricopeptide repeat domain"/>
    <property type="match status" value="1"/>
</dbReference>
<keyword evidence="2" id="KW-0489">Methyltransferase</keyword>
<dbReference type="Pfam" id="PF08241">
    <property type="entry name" value="Methyltransf_11"/>
    <property type="match status" value="1"/>
</dbReference>
<dbReference type="Proteomes" id="UP000515291">
    <property type="component" value="Chromosome"/>
</dbReference>
<protein>
    <submittedName>
        <fullName evidence="2">Methyltransferase domain-containing protein</fullName>
    </submittedName>
</protein>
<evidence type="ECO:0000313" key="2">
    <source>
        <dbReference type="EMBL" id="QND73316.1"/>
    </source>
</evidence>